<dbReference type="OrthoDB" id="5604059at2"/>
<evidence type="ECO:0000313" key="2">
    <source>
        <dbReference type="EMBL" id="QIW11448.1"/>
    </source>
</evidence>
<reference evidence="2 4" key="2">
    <citation type="submission" date="2019-08" db="EMBL/GenBank/DDBJ databases">
        <title>Complete genome sequences of Francisella adeliensis (FSC1325 and FSC1326).</title>
        <authorList>
            <person name="Ohrman C."/>
            <person name="Uneklint I."/>
            <person name="Vallesi A."/>
            <person name="Karlsson L."/>
            <person name="Sjodin A."/>
        </authorList>
    </citation>
    <scope>NUCLEOTIDE SEQUENCE [LARGE SCALE GENOMIC DNA]</scope>
    <source>
        <strain evidence="2 4">FSC1325</strain>
    </source>
</reference>
<proteinExistence type="predicted"/>
<organism evidence="1 3">
    <name type="scientific">Francisella adeliensis</name>
    <dbReference type="NCBI Taxonomy" id="2007306"/>
    <lineage>
        <taxon>Bacteria</taxon>
        <taxon>Pseudomonadati</taxon>
        <taxon>Pseudomonadota</taxon>
        <taxon>Gammaproteobacteria</taxon>
        <taxon>Thiotrichales</taxon>
        <taxon>Francisellaceae</taxon>
        <taxon>Francisella</taxon>
    </lineage>
</organism>
<dbReference type="EMBL" id="CP021781">
    <property type="protein sequence ID" value="AXA33220.1"/>
    <property type="molecule type" value="Genomic_DNA"/>
</dbReference>
<accession>A0A2Z4XWZ7</accession>
<sequence length="278" mass="31713">MKKMTKTVLISLFLLVGIGLGVASETYQGEHSDKKLGLISKKTTNTGGLQPDEKDSSYSYDEKYEDLLTHIDTSYTDDYEIDSDKLDGELSSYEDDYQHLLAEAEKIIGKDKVDALTKNVEEVAVTPKKEPKKIIKIKQLDDAKKKLHEQNDSMAIDYSKARDLDSDSDGENIYQGLLDALKTDKKIDGMFKPDENEGGEHDEHDEEHYKYKMDNGFPLEEIMTVGLFNGEQKRFKKCLILKKYGGGTWRTYCQPLAKPTKCSDQEWRDLSTMPIMYC</sequence>
<evidence type="ECO:0000313" key="3">
    <source>
        <dbReference type="Proteomes" id="UP000251120"/>
    </source>
</evidence>
<reference evidence="1 3" key="1">
    <citation type="submission" date="2017-06" db="EMBL/GenBank/DDBJ databases">
        <title>Complete genome of Francisella adeliensis.</title>
        <authorList>
            <person name="Vallesi A."/>
            <person name="Sjodin A."/>
        </authorList>
    </citation>
    <scope>NUCLEOTIDE SEQUENCE [LARGE SCALE GENOMIC DNA]</scope>
    <source>
        <strain evidence="1 3">FDC440</strain>
    </source>
</reference>
<evidence type="ECO:0000313" key="4">
    <source>
        <dbReference type="Proteomes" id="UP000681131"/>
    </source>
</evidence>
<dbReference type="Proteomes" id="UP000251120">
    <property type="component" value="Chromosome"/>
</dbReference>
<dbReference type="RefSeq" id="WP_112869393.1">
    <property type="nucleotide sequence ID" value="NZ_CP021781.1"/>
</dbReference>
<evidence type="ECO:0000313" key="1">
    <source>
        <dbReference type="EMBL" id="AXA33220.1"/>
    </source>
</evidence>
<dbReference type="Proteomes" id="UP000681131">
    <property type="component" value="Chromosome"/>
</dbReference>
<dbReference type="KEGG" id="fad:CDH04_01745"/>
<dbReference type="EMBL" id="CP043424">
    <property type="protein sequence ID" value="QIW11448.1"/>
    <property type="molecule type" value="Genomic_DNA"/>
</dbReference>
<keyword evidence="4" id="KW-1185">Reference proteome</keyword>
<protein>
    <submittedName>
        <fullName evidence="1">Uncharacterized protein</fullName>
    </submittedName>
</protein>
<gene>
    <name evidence="1" type="ORF">CDH04_01745</name>
    <name evidence="2" type="ORF">FZC43_01750</name>
</gene>
<name>A0A2Z4XWZ7_9GAMM</name>
<dbReference type="AlphaFoldDB" id="A0A2Z4XWZ7"/>